<comment type="caution">
    <text evidence="1">The sequence shown here is derived from an EMBL/GenBank/DDBJ whole genome shotgun (WGS) entry which is preliminary data.</text>
</comment>
<accession>A0A4R6QAC4</accession>
<name>A0A4R6QAC4_9FLAO</name>
<protein>
    <submittedName>
        <fullName evidence="1">Uncharacterized protein</fullName>
    </submittedName>
</protein>
<evidence type="ECO:0000313" key="1">
    <source>
        <dbReference type="EMBL" id="TDP59301.1"/>
    </source>
</evidence>
<organism evidence="1 2">
    <name type="scientific">Flavobacterium dankookense</name>
    <dbReference type="NCBI Taxonomy" id="706186"/>
    <lineage>
        <taxon>Bacteria</taxon>
        <taxon>Pseudomonadati</taxon>
        <taxon>Bacteroidota</taxon>
        <taxon>Flavobacteriia</taxon>
        <taxon>Flavobacteriales</taxon>
        <taxon>Flavobacteriaceae</taxon>
        <taxon>Flavobacterium</taxon>
    </lineage>
</organism>
<dbReference type="PROSITE" id="PS51257">
    <property type="entry name" value="PROKAR_LIPOPROTEIN"/>
    <property type="match status" value="1"/>
</dbReference>
<sequence>MKKITLLFMFIGMITLQSCTVNEDTDNFDNDTISEVWEYNQNVNFIPNNNFSVLLPFQHSIFPSDMVLVYRLSDFDNGNDVWKLMPETYYFADGTLDFGYTNDFTQNNALVQMIGNDLLSLPADLRLNQVIRIVVVPGFFGNKGTEIDFSNYDETIEKLGLTNKPIKKISL</sequence>
<reference evidence="1 2" key="1">
    <citation type="submission" date="2019-03" db="EMBL/GenBank/DDBJ databases">
        <title>Genomic Encyclopedia of Archaeal and Bacterial Type Strains, Phase II (KMG-II): from individual species to whole genera.</title>
        <authorList>
            <person name="Goeker M."/>
        </authorList>
    </citation>
    <scope>NUCLEOTIDE SEQUENCE [LARGE SCALE GENOMIC DNA]</scope>
    <source>
        <strain evidence="1 2">DSM 25687</strain>
    </source>
</reference>
<dbReference type="OrthoDB" id="1524444at2"/>
<proteinExistence type="predicted"/>
<dbReference type="RefSeq" id="WP_133532838.1">
    <property type="nucleotide sequence ID" value="NZ_SNXR01000013.1"/>
</dbReference>
<dbReference type="AlphaFoldDB" id="A0A4R6QAC4"/>
<evidence type="ECO:0000313" key="2">
    <source>
        <dbReference type="Proteomes" id="UP000295260"/>
    </source>
</evidence>
<dbReference type="EMBL" id="SNXR01000013">
    <property type="protein sequence ID" value="TDP59301.1"/>
    <property type="molecule type" value="Genomic_DNA"/>
</dbReference>
<gene>
    <name evidence="1" type="ORF">BC748_1548</name>
</gene>
<dbReference type="Proteomes" id="UP000295260">
    <property type="component" value="Unassembled WGS sequence"/>
</dbReference>
<keyword evidence="2" id="KW-1185">Reference proteome</keyword>